<keyword evidence="9 11" id="KW-0411">Iron-sulfur</keyword>
<dbReference type="InterPro" id="IPR005839">
    <property type="entry name" value="Methylthiotransferase"/>
</dbReference>
<dbReference type="GO" id="GO:0046872">
    <property type="term" value="F:metal ion binding"/>
    <property type="evidence" value="ECO:0007669"/>
    <property type="project" value="UniProtKB-UniRule"/>
</dbReference>
<dbReference type="InterPro" id="IPR006466">
    <property type="entry name" value="MiaB-like_arc_euk"/>
</dbReference>
<evidence type="ECO:0000256" key="10">
    <source>
        <dbReference type="ARBA" id="ARBA00051661"/>
    </source>
</evidence>
<dbReference type="PANTHER" id="PTHR11918">
    <property type="entry name" value="RADICAL SAM PROTEINS"/>
    <property type="match status" value="1"/>
</dbReference>
<dbReference type="NCBIfam" id="TIGR00089">
    <property type="entry name" value="MiaB/RimO family radical SAM methylthiotransferase"/>
    <property type="match status" value="1"/>
</dbReference>
<keyword evidence="5 11" id="KW-0949">S-adenosyl-L-methionine</keyword>
<dbReference type="InterPro" id="IPR058240">
    <property type="entry name" value="rSAM_sf"/>
</dbReference>
<dbReference type="GO" id="GO:0051539">
    <property type="term" value="F:4 iron, 4 sulfur cluster binding"/>
    <property type="evidence" value="ECO:0007669"/>
    <property type="project" value="UniProtKB-UniRule"/>
</dbReference>
<evidence type="ECO:0000256" key="1">
    <source>
        <dbReference type="ARBA" id="ARBA00002399"/>
    </source>
</evidence>
<keyword evidence="15" id="KW-1185">Reference proteome</keyword>
<comment type="cofactor">
    <cofactor evidence="11">
        <name>[4Fe-4S] cluster</name>
        <dbReference type="ChEBI" id="CHEBI:49883"/>
    </cofactor>
    <text evidence="11">Binds 1 or 2 [4Fe-4S] cluster. One cluster is coordinated with 3 cysteines and an exchangeable S-adenosyl-L-methionine.</text>
</comment>
<protein>
    <recommendedName>
        <fullName evidence="11">tRNA-t(6)A37 methylthiotransferase</fullName>
        <ecNumber evidence="11">2.8.4.5</ecNumber>
    </recommendedName>
</protein>
<dbReference type="PANTHER" id="PTHR11918:SF45">
    <property type="entry name" value="THREONYLCARBAMOYLADENOSINE TRNA METHYLTHIOTRANSFERASE"/>
    <property type="match status" value="1"/>
</dbReference>
<reference evidence="16" key="1">
    <citation type="submission" date="2022-11" db="UniProtKB">
        <authorList>
            <consortium name="WormBaseParasite"/>
        </authorList>
    </citation>
    <scope>IDENTIFICATION</scope>
</reference>
<evidence type="ECO:0000259" key="14">
    <source>
        <dbReference type="PROSITE" id="PS51918"/>
    </source>
</evidence>
<dbReference type="PROSITE" id="PS01278">
    <property type="entry name" value="MTTASE_RADICAL"/>
    <property type="match status" value="1"/>
</dbReference>
<dbReference type="Proteomes" id="UP000887566">
    <property type="component" value="Unplaced"/>
</dbReference>
<keyword evidence="11" id="KW-0812">Transmembrane</keyword>
<evidence type="ECO:0000256" key="11">
    <source>
        <dbReference type="RuleBase" id="RU368081"/>
    </source>
</evidence>
<dbReference type="SFLD" id="SFLDS00029">
    <property type="entry name" value="Radical_SAM"/>
    <property type="match status" value="1"/>
</dbReference>
<keyword evidence="6 11" id="KW-0819">tRNA processing</keyword>
<feature type="transmembrane region" description="Helical" evidence="11">
    <location>
        <begin position="499"/>
        <end position="523"/>
    </location>
</feature>
<dbReference type="EC" id="2.8.4.5" evidence="11"/>
<dbReference type="Gene3D" id="3.80.30.20">
    <property type="entry name" value="tm_1862 like domain"/>
    <property type="match status" value="1"/>
</dbReference>
<comment type="subcellular location">
    <subcellularLocation>
        <location evidence="11">Endoplasmic reticulum membrane</location>
        <topology evidence="11">Single-pass membrane protein</topology>
    </subcellularLocation>
</comment>
<keyword evidence="11" id="KW-0256">Endoplasmic reticulum</keyword>
<evidence type="ECO:0000256" key="9">
    <source>
        <dbReference type="ARBA" id="ARBA00023014"/>
    </source>
</evidence>
<organism evidence="15 16">
    <name type="scientific">Plectus sambesii</name>
    <dbReference type="NCBI Taxonomy" id="2011161"/>
    <lineage>
        <taxon>Eukaryota</taxon>
        <taxon>Metazoa</taxon>
        <taxon>Ecdysozoa</taxon>
        <taxon>Nematoda</taxon>
        <taxon>Chromadorea</taxon>
        <taxon>Plectida</taxon>
        <taxon>Plectina</taxon>
        <taxon>Plectoidea</taxon>
        <taxon>Plectidae</taxon>
        <taxon>Plectus</taxon>
    </lineage>
</organism>
<feature type="domain" description="Radical SAM core" evidence="14">
    <location>
        <begin position="194"/>
        <end position="426"/>
    </location>
</feature>
<dbReference type="CDD" id="cd01335">
    <property type="entry name" value="Radical_SAM"/>
    <property type="match status" value="1"/>
</dbReference>
<comment type="catalytic activity">
    <reaction evidence="10 11">
        <text>N(6)-L-threonylcarbamoyladenosine(37) in tRNA + (sulfur carrier)-SH + AH2 + 2 S-adenosyl-L-methionine = 2-methylsulfanyl-N(6)-L-threonylcarbamoyladenosine(37) in tRNA + (sulfur carrier)-H + 5'-deoxyadenosine + L-methionine + A + S-adenosyl-L-homocysteine + 2 H(+)</text>
        <dbReference type="Rhea" id="RHEA:37075"/>
        <dbReference type="Rhea" id="RHEA-COMP:10163"/>
        <dbReference type="Rhea" id="RHEA-COMP:11092"/>
        <dbReference type="Rhea" id="RHEA-COMP:14737"/>
        <dbReference type="Rhea" id="RHEA-COMP:14739"/>
        <dbReference type="ChEBI" id="CHEBI:13193"/>
        <dbReference type="ChEBI" id="CHEBI:15378"/>
        <dbReference type="ChEBI" id="CHEBI:17319"/>
        <dbReference type="ChEBI" id="CHEBI:17499"/>
        <dbReference type="ChEBI" id="CHEBI:29917"/>
        <dbReference type="ChEBI" id="CHEBI:57844"/>
        <dbReference type="ChEBI" id="CHEBI:57856"/>
        <dbReference type="ChEBI" id="CHEBI:59789"/>
        <dbReference type="ChEBI" id="CHEBI:64428"/>
        <dbReference type="ChEBI" id="CHEBI:74418"/>
        <dbReference type="ChEBI" id="CHEBI:74420"/>
        <dbReference type="EC" id="2.8.4.5"/>
    </reaction>
</comment>
<evidence type="ECO:0000256" key="2">
    <source>
        <dbReference type="ARBA" id="ARBA00008616"/>
    </source>
</evidence>
<dbReference type="FunFam" id="3.40.50.12160:FF:000009">
    <property type="entry name" value="threonylcarbamoyladenosine tRNA methylthiotransferase"/>
    <property type="match status" value="1"/>
</dbReference>
<feature type="domain" description="TRAM" evidence="12">
    <location>
        <begin position="426"/>
        <end position="488"/>
    </location>
</feature>
<dbReference type="InterPro" id="IPR013848">
    <property type="entry name" value="Methylthiotransferase_N"/>
</dbReference>
<name>A0A914WFL9_9BILA</name>
<evidence type="ECO:0000313" key="16">
    <source>
        <dbReference type="WBParaSite" id="PSAMB.scaffold3773size16942.g22531.t1"/>
    </source>
</evidence>
<dbReference type="GO" id="GO:0005789">
    <property type="term" value="C:endoplasmic reticulum membrane"/>
    <property type="evidence" value="ECO:0007669"/>
    <property type="project" value="UniProtKB-SubCell"/>
</dbReference>
<dbReference type="Pfam" id="PF04055">
    <property type="entry name" value="Radical_SAM"/>
    <property type="match status" value="1"/>
</dbReference>
<dbReference type="AlphaFoldDB" id="A0A914WFL9"/>
<dbReference type="Pfam" id="PF00919">
    <property type="entry name" value="UPF0004"/>
    <property type="match status" value="1"/>
</dbReference>
<dbReference type="SUPFAM" id="SSF102114">
    <property type="entry name" value="Radical SAM enzymes"/>
    <property type="match status" value="1"/>
</dbReference>
<evidence type="ECO:0000259" key="13">
    <source>
        <dbReference type="PROSITE" id="PS51449"/>
    </source>
</evidence>
<keyword evidence="11" id="KW-0472">Membrane</keyword>
<comment type="similarity">
    <text evidence="2 11">Belongs to the methylthiotransferase family. CDKAL1 subfamily.</text>
</comment>
<keyword evidence="4 11" id="KW-0808">Transferase</keyword>
<dbReference type="GO" id="GO:0035598">
    <property type="term" value="F:tRNA (N(6)-L-threonylcarbamoyladenosine(37)-C(2))-methylthiotransferase activity"/>
    <property type="evidence" value="ECO:0007669"/>
    <property type="project" value="UniProtKB-UniRule"/>
</dbReference>
<dbReference type="PROSITE" id="PS51449">
    <property type="entry name" value="MTTASE_N"/>
    <property type="match status" value="1"/>
</dbReference>
<evidence type="ECO:0000259" key="12">
    <source>
        <dbReference type="PROSITE" id="PS50926"/>
    </source>
</evidence>
<dbReference type="PROSITE" id="PS50926">
    <property type="entry name" value="TRAM"/>
    <property type="match status" value="1"/>
</dbReference>
<evidence type="ECO:0000256" key="7">
    <source>
        <dbReference type="ARBA" id="ARBA00022723"/>
    </source>
</evidence>
<sequence>MTVLGDIEDVVNDGNIRLPKPTSANGVSVAVVKSRSAKWKTEGSSEKFEGDSFVPGTRSIYVRTWGCAHNNSDSEYMTGLLAAAGYTITEDKNAADLWVLNSCTVKTPAETHLQNIVETANNQAKPVVVAGCVSQAAPNTPFLKGTSILGVQQIDRIVEVVEETLKGNSVRLLASKRNGTRRLGGAALNLPKIRNNPLIEILAVNTGCLNNCTYCKTKQARGDLASYPIEELVARAIEAFEEGVKEIWLTSEDLGAWGRDMDQVLPDLLQELVKVIPEGCMMRLGMTNPPYILDYLEDIAEILNHPRVYSFLHVPVQAGNDAVLSDMRREYTNADFCRVVDFMRSHVPSISIATDMICAFPTETAEDFEDSMNLVRKYRFPSLFINQFYPRPGTPAARMKRIDTVEAKRRTKAMSELFRSYLPYGDDRIGQMYDVLIAERASDGNHLVGHNKAYEQILIPDEPGLMGSMVKVRIVSTSKFSMKAEVIRSTTPVVHFVKLSGVSTVVGCLCLATLLLSVVWQLISQRVAR</sequence>
<dbReference type="FunFam" id="3.80.30.20:FF:000002">
    <property type="entry name" value="threonylcarbamoyladenosine tRNA methylthiotransferase isoform X2"/>
    <property type="match status" value="1"/>
</dbReference>
<keyword evidence="8 11" id="KW-0408">Iron</keyword>
<dbReference type="InterPro" id="IPR020612">
    <property type="entry name" value="Methylthiotransferase_CS"/>
</dbReference>
<dbReference type="InterPro" id="IPR038135">
    <property type="entry name" value="Methylthiotransferase_N_sf"/>
</dbReference>
<dbReference type="Gene3D" id="3.40.50.12160">
    <property type="entry name" value="Methylthiotransferase, N-terminal domain"/>
    <property type="match status" value="1"/>
</dbReference>
<accession>A0A914WFL9</accession>
<proteinExistence type="inferred from homology"/>
<dbReference type="NCBIfam" id="TIGR01578">
    <property type="entry name" value="MiaB-like-B"/>
    <property type="match status" value="1"/>
</dbReference>
<evidence type="ECO:0000313" key="15">
    <source>
        <dbReference type="Proteomes" id="UP000887566"/>
    </source>
</evidence>
<evidence type="ECO:0000256" key="6">
    <source>
        <dbReference type="ARBA" id="ARBA00022694"/>
    </source>
</evidence>
<dbReference type="InterPro" id="IPR002792">
    <property type="entry name" value="TRAM_dom"/>
</dbReference>
<dbReference type="InterPro" id="IPR007197">
    <property type="entry name" value="rSAM"/>
</dbReference>
<keyword evidence="11" id="KW-1133">Transmembrane helix</keyword>
<comment type="function">
    <text evidence="1 11">Catalyzes the methylthiolation of N6-threonylcarbamoyladenosine (t(6)A), leading to the formation of 2-methylthio-N6-threonylcarbamoyladenosine (ms(2)t(6)A) at position 37 in tRNAs that read codons beginning with adenine.</text>
</comment>
<keyword evidence="7 11" id="KW-0479">Metal-binding</keyword>
<dbReference type="InterPro" id="IPR006638">
    <property type="entry name" value="Elp3/MiaA/NifB-like_rSAM"/>
</dbReference>
<keyword evidence="3 11" id="KW-0004">4Fe-4S</keyword>
<evidence type="ECO:0000256" key="4">
    <source>
        <dbReference type="ARBA" id="ARBA00022679"/>
    </source>
</evidence>
<evidence type="ECO:0000256" key="5">
    <source>
        <dbReference type="ARBA" id="ARBA00022691"/>
    </source>
</evidence>
<evidence type="ECO:0000256" key="8">
    <source>
        <dbReference type="ARBA" id="ARBA00023004"/>
    </source>
</evidence>
<evidence type="ECO:0000256" key="3">
    <source>
        <dbReference type="ARBA" id="ARBA00022485"/>
    </source>
</evidence>
<dbReference type="PROSITE" id="PS51918">
    <property type="entry name" value="RADICAL_SAM"/>
    <property type="match status" value="1"/>
</dbReference>
<feature type="domain" description="MTTase N-terminal" evidence="13">
    <location>
        <begin position="58"/>
        <end position="166"/>
    </location>
</feature>
<dbReference type="WBParaSite" id="PSAMB.scaffold3773size16942.g22531.t1">
    <property type="protein sequence ID" value="PSAMB.scaffold3773size16942.g22531.t1"/>
    <property type="gene ID" value="PSAMB.scaffold3773size16942.g22531"/>
</dbReference>
<dbReference type="Pfam" id="PF01938">
    <property type="entry name" value="TRAM"/>
    <property type="match status" value="1"/>
</dbReference>
<dbReference type="SMART" id="SM00729">
    <property type="entry name" value="Elp3"/>
    <property type="match status" value="1"/>
</dbReference>
<dbReference type="InterPro" id="IPR023404">
    <property type="entry name" value="rSAM_horseshoe"/>
</dbReference>
<dbReference type="SFLD" id="SFLDG01082">
    <property type="entry name" value="B12-binding_domain_containing"/>
    <property type="match status" value="1"/>
</dbReference>